<protein>
    <submittedName>
        <fullName evidence="10">Iron chelate uptake ABC transporter family permease subunit</fullName>
    </submittedName>
</protein>
<evidence type="ECO:0000256" key="2">
    <source>
        <dbReference type="ARBA" id="ARBA00007935"/>
    </source>
</evidence>
<comment type="caution">
    <text evidence="10">The sequence shown here is derived from an EMBL/GenBank/DDBJ whole genome shotgun (WGS) entry which is preliminary data.</text>
</comment>
<reference evidence="10 11" key="1">
    <citation type="submission" date="2024-10" db="EMBL/GenBank/DDBJ databases">
        <title>The Natural Products Discovery Center: Release of the First 8490 Sequenced Strains for Exploring Actinobacteria Biosynthetic Diversity.</title>
        <authorList>
            <person name="Kalkreuter E."/>
            <person name="Kautsar S.A."/>
            <person name="Yang D."/>
            <person name="Bader C.D."/>
            <person name="Teijaro C.N."/>
            <person name="Fluegel L."/>
            <person name="Davis C.M."/>
            <person name="Simpson J.R."/>
            <person name="Lauterbach L."/>
            <person name="Steele A.D."/>
            <person name="Gui C."/>
            <person name="Meng S."/>
            <person name="Li G."/>
            <person name="Viehrig K."/>
            <person name="Ye F."/>
            <person name="Su P."/>
            <person name="Kiefer A.F."/>
            <person name="Nichols A."/>
            <person name="Cepeda A.J."/>
            <person name="Yan W."/>
            <person name="Fan B."/>
            <person name="Jiang Y."/>
            <person name="Adhikari A."/>
            <person name="Zheng C.-J."/>
            <person name="Schuster L."/>
            <person name="Cowan T.M."/>
            <person name="Smanski M.J."/>
            <person name="Chevrette M.G."/>
            <person name="De Carvalho L.P.S."/>
            <person name="Shen B."/>
        </authorList>
    </citation>
    <scope>NUCLEOTIDE SEQUENCE [LARGE SCALE GENOMIC DNA]</scope>
    <source>
        <strain evidence="10 11">NPDC050545</strain>
    </source>
</reference>
<keyword evidence="6 9" id="KW-1133">Transmembrane helix</keyword>
<dbReference type="EMBL" id="JBITGY010000008">
    <property type="protein sequence ID" value="MFI6501384.1"/>
    <property type="molecule type" value="Genomic_DNA"/>
</dbReference>
<gene>
    <name evidence="10" type="ORF">ACIBG2_28675</name>
</gene>
<evidence type="ECO:0000256" key="6">
    <source>
        <dbReference type="ARBA" id="ARBA00022989"/>
    </source>
</evidence>
<keyword evidence="5 9" id="KW-0812">Transmembrane</keyword>
<feature type="compositionally biased region" description="Low complexity" evidence="8">
    <location>
        <begin position="1"/>
        <end position="21"/>
    </location>
</feature>
<accession>A0ABW7YZM7</accession>
<feature type="transmembrane region" description="Helical" evidence="9">
    <location>
        <begin position="438"/>
        <end position="458"/>
    </location>
</feature>
<feature type="transmembrane region" description="Helical" evidence="9">
    <location>
        <begin position="465"/>
        <end position="485"/>
    </location>
</feature>
<evidence type="ECO:0000313" key="11">
    <source>
        <dbReference type="Proteomes" id="UP001612741"/>
    </source>
</evidence>
<keyword evidence="4" id="KW-1003">Cell membrane</keyword>
<dbReference type="Pfam" id="PF01032">
    <property type="entry name" value="FecCD"/>
    <property type="match status" value="1"/>
</dbReference>
<evidence type="ECO:0000256" key="3">
    <source>
        <dbReference type="ARBA" id="ARBA00022448"/>
    </source>
</evidence>
<feature type="transmembrane region" description="Helical" evidence="9">
    <location>
        <begin position="306"/>
        <end position="329"/>
    </location>
</feature>
<dbReference type="InterPro" id="IPR000522">
    <property type="entry name" value="ABC_transptr_permease_BtuC"/>
</dbReference>
<dbReference type="Gene3D" id="1.10.3470.10">
    <property type="entry name" value="ABC transporter involved in vitamin B12 uptake, BtuC"/>
    <property type="match status" value="1"/>
</dbReference>
<feature type="transmembrane region" description="Helical" evidence="9">
    <location>
        <begin position="349"/>
        <end position="371"/>
    </location>
</feature>
<feature type="region of interest" description="Disordered" evidence="8">
    <location>
        <begin position="1"/>
        <end position="162"/>
    </location>
</feature>
<evidence type="ECO:0000256" key="5">
    <source>
        <dbReference type="ARBA" id="ARBA00022692"/>
    </source>
</evidence>
<organism evidence="10 11">
    <name type="scientific">Nonomuraea typhae</name>
    <dbReference type="NCBI Taxonomy" id="2603600"/>
    <lineage>
        <taxon>Bacteria</taxon>
        <taxon>Bacillati</taxon>
        <taxon>Actinomycetota</taxon>
        <taxon>Actinomycetes</taxon>
        <taxon>Streptosporangiales</taxon>
        <taxon>Streptosporangiaceae</taxon>
        <taxon>Nonomuraea</taxon>
    </lineage>
</organism>
<evidence type="ECO:0000256" key="1">
    <source>
        <dbReference type="ARBA" id="ARBA00004651"/>
    </source>
</evidence>
<keyword evidence="3" id="KW-0813">Transport</keyword>
<proteinExistence type="inferred from homology"/>
<keyword evidence="7 9" id="KW-0472">Membrane</keyword>
<comment type="subcellular location">
    <subcellularLocation>
        <location evidence="1">Cell membrane</location>
        <topology evidence="1">Multi-pass membrane protein</topology>
    </subcellularLocation>
</comment>
<keyword evidence="11" id="KW-1185">Reference proteome</keyword>
<evidence type="ECO:0000256" key="7">
    <source>
        <dbReference type="ARBA" id="ARBA00023136"/>
    </source>
</evidence>
<name>A0ABW7YZM7_9ACTN</name>
<evidence type="ECO:0000256" key="4">
    <source>
        <dbReference type="ARBA" id="ARBA00022475"/>
    </source>
</evidence>
<evidence type="ECO:0000256" key="8">
    <source>
        <dbReference type="SAM" id="MobiDB-lite"/>
    </source>
</evidence>
<feature type="transmembrane region" description="Helical" evidence="9">
    <location>
        <begin position="170"/>
        <end position="197"/>
    </location>
</feature>
<dbReference type="InterPro" id="IPR037294">
    <property type="entry name" value="ABC_BtuC-like"/>
</dbReference>
<dbReference type="RefSeq" id="WP_397085925.1">
    <property type="nucleotide sequence ID" value="NZ_JBITGY010000008.1"/>
</dbReference>
<dbReference type="Proteomes" id="UP001612741">
    <property type="component" value="Unassembled WGS sequence"/>
</dbReference>
<feature type="transmembrane region" description="Helical" evidence="9">
    <location>
        <begin position="276"/>
        <end position="294"/>
    </location>
</feature>
<comment type="similarity">
    <text evidence="2">Belongs to the binding-protein-dependent transport system permease family. FecCD subfamily.</text>
</comment>
<feature type="transmembrane region" description="Helical" evidence="9">
    <location>
        <begin position="217"/>
        <end position="238"/>
    </location>
</feature>
<feature type="transmembrane region" description="Helical" evidence="9">
    <location>
        <begin position="250"/>
        <end position="270"/>
    </location>
</feature>
<dbReference type="PANTHER" id="PTHR30472:SF25">
    <property type="entry name" value="ABC TRANSPORTER PERMEASE PROTEIN MJ0876-RELATED"/>
    <property type="match status" value="1"/>
</dbReference>
<dbReference type="SUPFAM" id="SSF81345">
    <property type="entry name" value="ABC transporter involved in vitamin B12 uptake, BtuC"/>
    <property type="match status" value="1"/>
</dbReference>
<dbReference type="CDD" id="cd06550">
    <property type="entry name" value="TM_ABC_iron-siderophores_like"/>
    <property type="match status" value="1"/>
</dbReference>
<evidence type="ECO:0000256" key="9">
    <source>
        <dbReference type="SAM" id="Phobius"/>
    </source>
</evidence>
<sequence length="496" mass="50088">MTTQNAATRASHSARAAVTAAERVNDAPDAATTEEGVQQQHAPDPVTAALRATTPRQAAPAEEGTPVPDPAPAEEGTPVPGSACVGEGALVPNPALAEEGTVVPDPASAGEGTSVPDPAPAEEGDEHTPDAAPKAERAKDARDAVAARRGGVYEAPRSPAPRPGRAALKLALIPVLSVLLATLCVASAGIGAVHVPFDEVLAALVQPGEHQILWQIRFPRVTLAVLVGAALAVAGAGMQGVFGNPLAEPGVIGVASGAAVGAVGAIVLGVSAFGDWSVAVSAFATGLITTFIVYGMARSQGRTEVVTLVLTGVAINAIAWAIVGIFTFMADDQQLRSITFWNLGTLGGATWPVVAAVTPFIAAGLILTPLLSRSFDLLALGERGARHLGVDTERVRLAAIFLASLLTGASVAAAGAIAFVGLVVPHLIRLLAGPGHRILLPASALAGGCVLLLADLLARTVVVPAELPIGVLTALLGGPFFLVLLRRTRGEQGGWA</sequence>
<dbReference type="PANTHER" id="PTHR30472">
    <property type="entry name" value="FERRIC ENTEROBACTIN TRANSPORT SYSTEM PERMEASE PROTEIN"/>
    <property type="match status" value="1"/>
</dbReference>
<feature type="compositionally biased region" description="Low complexity" evidence="8">
    <location>
        <begin position="147"/>
        <end position="162"/>
    </location>
</feature>
<feature type="transmembrane region" description="Helical" evidence="9">
    <location>
        <begin position="397"/>
        <end position="426"/>
    </location>
</feature>
<feature type="compositionally biased region" description="Basic and acidic residues" evidence="8">
    <location>
        <begin position="126"/>
        <end position="146"/>
    </location>
</feature>
<evidence type="ECO:0000313" key="10">
    <source>
        <dbReference type="EMBL" id="MFI6501384.1"/>
    </source>
</evidence>